<gene>
    <name evidence="7" type="ORF">GUITHDRAFT_133591</name>
</gene>
<evidence type="ECO:0000256" key="2">
    <source>
        <dbReference type="ARBA" id="ARBA00022490"/>
    </source>
</evidence>
<dbReference type="KEGG" id="gtt:GUITHDRAFT_133591"/>
<dbReference type="GO" id="GO:0005096">
    <property type="term" value="F:GTPase activator activity"/>
    <property type="evidence" value="ECO:0007669"/>
    <property type="project" value="TreeGrafter"/>
</dbReference>
<dbReference type="GO" id="GO:0006887">
    <property type="term" value="P:exocytosis"/>
    <property type="evidence" value="ECO:0007669"/>
    <property type="project" value="TreeGrafter"/>
</dbReference>
<dbReference type="GO" id="GO:0006893">
    <property type="term" value="P:Golgi to plasma membrane transport"/>
    <property type="evidence" value="ECO:0007669"/>
    <property type="project" value="TreeGrafter"/>
</dbReference>
<reference evidence="8" key="3">
    <citation type="submission" date="2015-06" db="UniProtKB">
        <authorList>
            <consortium name="EnsemblProtists"/>
        </authorList>
    </citation>
    <scope>IDENTIFICATION</scope>
</reference>
<comment type="subcellular location">
    <subcellularLocation>
        <location evidence="1">Cytoplasm</location>
    </subcellularLocation>
</comment>
<dbReference type="EnsemblProtists" id="EKX52511">
    <property type="protein sequence ID" value="EKX52511"/>
    <property type="gene ID" value="GUITHDRAFT_133591"/>
</dbReference>
<dbReference type="GO" id="GO:0005737">
    <property type="term" value="C:cytoplasm"/>
    <property type="evidence" value="ECO:0007669"/>
    <property type="project" value="UniProtKB-SubCell"/>
</dbReference>
<feature type="domain" description="V-SNARE coiled-coil homology" evidence="6">
    <location>
        <begin position="1124"/>
        <end position="1188"/>
    </location>
</feature>
<reference evidence="7 9" key="1">
    <citation type="journal article" date="2012" name="Nature">
        <title>Algal genomes reveal evolutionary mosaicism and the fate of nucleomorphs.</title>
        <authorList>
            <consortium name="DOE Joint Genome Institute"/>
            <person name="Curtis B.A."/>
            <person name="Tanifuji G."/>
            <person name="Burki F."/>
            <person name="Gruber A."/>
            <person name="Irimia M."/>
            <person name="Maruyama S."/>
            <person name="Arias M.C."/>
            <person name="Ball S.G."/>
            <person name="Gile G.H."/>
            <person name="Hirakawa Y."/>
            <person name="Hopkins J.F."/>
            <person name="Kuo A."/>
            <person name="Rensing S.A."/>
            <person name="Schmutz J."/>
            <person name="Symeonidi A."/>
            <person name="Elias M."/>
            <person name="Eveleigh R.J."/>
            <person name="Herman E.K."/>
            <person name="Klute M.J."/>
            <person name="Nakayama T."/>
            <person name="Obornik M."/>
            <person name="Reyes-Prieto A."/>
            <person name="Armbrust E.V."/>
            <person name="Aves S.J."/>
            <person name="Beiko R.G."/>
            <person name="Coutinho P."/>
            <person name="Dacks J.B."/>
            <person name="Durnford D.G."/>
            <person name="Fast N.M."/>
            <person name="Green B.R."/>
            <person name="Grisdale C.J."/>
            <person name="Hempel F."/>
            <person name="Henrissat B."/>
            <person name="Hoppner M.P."/>
            <person name="Ishida K."/>
            <person name="Kim E."/>
            <person name="Koreny L."/>
            <person name="Kroth P.G."/>
            <person name="Liu Y."/>
            <person name="Malik S.B."/>
            <person name="Maier U.G."/>
            <person name="McRose D."/>
            <person name="Mock T."/>
            <person name="Neilson J.A."/>
            <person name="Onodera N.T."/>
            <person name="Poole A.M."/>
            <person name="Pritham E.J."/>
            <person name="Richards T.A."/>
            <person name="Rocap G."/>
            <person name="Roy S.W."/>
            <person name="Sarai C."/>
            <person name="Schaack S."/>
            <person name="Shirato S."/>
            <person name="Slamovits C.H."/>
            <person name="Spencer D.F."/>
            <person name="Suzuki S."/>
            <person name="Worden A.Z."/>
            <person name="Zauner S."/>
            <person name="Barry K."/>
            <person name="Bell C."/>
            <person name="Bharti A.K."/>
            <person name="Crow J.A."/>
            <person name="Grimwood J."/>
            <person name="Kramer R."/>
            <person name="Lindquist E."/>
            <person name="Lucas S."/>
            <person name="Salamov A."/>
            <person name="McFadden G.I."/>
            <person name="Lane C.E."/>
            <person name="Keeling P.J."/>
            <person name="Gray M.W."/>
            <person name="Grigoriev I.V."/>
            <person name="Archibald J.M."/>
        </authorList>
    </citation>
    <scope>NUCLEOTIDE SEQUENCE</scope>
    <source>
        <strain evidence="7 9">CCMP2712</strain>
    </source>
</reference>
<feature type="compositionally biased region" description="Basic and acidic residues" evidence="5">
    <location>
        <begin position="1116"/>
        <end position="1129"/>
    </location>
</feature>
<dbReference type="STRING" id="905079.L1JVA4"/>
<dbReference type="PaxDb" id="55529-EKX52511"/>
<feature type="region of interest" description="Disordered" evidence="5">
    <location>
        <begin position="618"/>
        <end position="747"/>
    </location>
</feature>
<evidence type="ECO:0000256" key="5">
    <source>
        <dbReference type="SAM" id="MobiDB-lite"/>
    </source>
</evidence>
<evidence type="ECO:0000313" key="9">
    <source>
        <dbReference type="Proteomes" id="UP000011087"/>
    </source>
</evidence>
<feature type="compositionally biased region" description="Basic and acidic residues" evidence="5">
    <location>
        <begin position="1088"/>
        <end position="1104"/>
    </location>
</feature>
<dbReference type="InterPro" id="IPR015943">
    <property type="entry name" value="WD40/YVTN_repeat-like_dom_sf"/>
</dbReference>
<dbReference type="EMBL" id="JH992972">
    <property type="protein sequence ID" value="EKX52511.1"/>
    <property type="molecule type" value="Genomic_DNA"/>
</dbReference>
<dbReference type="eggNOG" id="KOG1983">
    <property type="taxonomic scope" value="Eukaryota"/>
</dbReference>
<keyword evidence="9" id="KW-1185">Reference proteome</keyword>
<dbReference type="InterPro" id="IPR036322">
    <property type="entry name" value="WD40_repeat_dom_sf"/>
</dbReference>
<dbReference type="InterPro" id="IPR042855">
    <property type="entry name" value="V_SNARE_CC"/>
</dbReference>
<evidence type="ECO:0000256" key="4">
    <source>
        <dbReference type="SAM" id="Coils"/>
    </source>
</evidence>
<dbReference type="GeneID" id="17309189"/>
<dbReference type="PANTHER" id="PTHR10241:SF25">
    <property type="entry name" value="TOMOSYN, ISOFORM C"/>
    <property type="match status" value="1"/>
</dbReference>
<dbReference type="Gene3D" id="1.20.5.110">
    <property type="match status" value="1"/>
</dbReference>
<protein>
    <submittedName>
        <fullName evidence="7">R-SNARE protein</fullName>
    </submittedName>
</protein>
<dbReference type="Proteomes" id="UP000011087">
    <property type="component" value="Unassembled WGS sequence"/>
</dbReference>
<dbReference type="OrthoDB" id="19944at2759"/>
<feature type="compositionally biased region" description="Acidic residues" evidence="5">
    <location>
        <begin position="636"/>
        <end position="659"/>
    </location>
</feature>
<dbReference type="PROSITE" id="PS50892">
    <property type="entry name" value="V_SNARE"/>
    <property type="match status" value="1"/>
</dbReference>
<feature type="coiled-coil region" evidence="4">
    <location>
        <begin position="1139"/>
        <end position="1173"/>
    </location>
</feature>
<keyword evidence="3 4" id="KW-0175">Coiled coil</keyword>
<sequence>MCRFQPWVNRLPRHRKKAMSGSWLKSVFKSKSSKKSKKEETIAHALPDSELQQEDCKYREVMSHGIPPTSCTIAYDHLLGLLALGTLDGKVKVLGSLGVERTLMSPHLSRVTCLEFAAGKGQLAVGTDFPSLLVWNLSQTESGEQELTNIRVLHAINSIRWIPGTDCFCMSTSGAEVRFFRIGNESLSKHKVTAEELQLSGKDTHEITSAEPSTEHHQVLVGAKAGHLLLWDSRSSSIARRYMGAAIGSELVHAGYTSSCKYVVATYANATMQIWLAEKEKNVLTQVKLVEGVTSDFESSFLGMSSMIIDTAKSKKGKDEPDEALFVFYLKDGKFCTTCFQGTNLKDRVELSCDDEQEGEGIQAVIPAFREREEAQHARRYFLRLHYGGLVDFLQMSPEDSPTSLRRRNLPQVLRSNSPLCMAMTTLVPIEIASRLIIDLSESPEEEEELETYLEEVYSPLWGGRRPEPPLTLPVPCLLVTCHTGGRVCLWNVRTESLLRVRGVPAQRETSDEILMSSLIVDQWQKGSEEAAAAAARGGEGGGGGGGGGDGNETPGLLLLLACSDHVELLRFCDLDDFKTFRRRRKLLPARVLAKPGHDEPRKDANMLRAEIKYTFDEQDAPQMVSEEDRVVASPDEVEEEQEISAEQDSEIEDEEEASSDPTSTSKELQEGVVDASEETGGGADPDLPPSRALPPIPTKTAAVAGQEENEQEDKDYGKEELKEHQNEHVRHEQEEQEEQEEASEHTYSKGFIPVLSVSMQNSSDSSNGSSSMRVRCAVYVPACRMLLSGWSNGCMTFTSRRPEHSAEVLDTSCLTAKGSGISAMAAGWVAMRDKSPPLLTLFAAVDSAEIFCFHLPSAAELPMRISAAGMGGSPAVFLAGLDENGTLVPSSSPRPCRFLLAVSSHAIRIFNLPLDVRGSLPLQQQQTDMNISGAAVLQHNGESVLCCWDGSGEVRIHSLLLLRNLGRIKLQEHHSLLRPNALQTMAVGQDGRVFVSAPFGGGDSWNLMRGAIFTGENAIRYPQVSSSLFLEEVKVVREERTEAPKGGAEGLLGGLLSKFKGKDANQSMEELLEEEEDEGRLAGSHKVAKEEGDAEAEAREQRRQLFSGTTVKPVGEGRRGEEGGRRGAGEVAGAAGAAKEAMNALQARGEKLKDMQEKATRLESQAMEFAEMIRKHNQKEASKKWWQI</sequence>
<name>L1JVA4_GUITC</name>
<dbReference type="RefSeq" id="XP_005839491.1">
    <property type="nucleotide sequence ID" value="XM_005839434.1"/>
</dbReference>
<keyword evidence="2" id="KW-0963">Cytoplasm</keyword>
<dbReference type="PANTHER" id="PTHR10241">
    <property type="entry name" value="LETHAL 2 GIANT LARVAE PROTEIN"/>
    <property type="match status" value="1"/>
</dbReference>
<dbReference type="GO" id="GO:0045159">
    <property type="term" value="F:myosin II binding"/>
    <property type="evidence" value="ECO:0007669"/>
    <property type="project" value="TreeGrafter"/>
</dbReference>
<evidence type="ECO:0000313" key="8">
    <source>
        <dbReference type="EnsemblProtists" id="EKX52511"/>
    </source>
</evidence>
<dbReference type="HOGENOM" id="CLU_272081_0_0_1"/>
<feature type="region of interest" description="Disordered" evidence="5">
    <location>
        <begin position="531"/>
        <end position="550"/>
    </location>
</feature>
<evidence type="ECO:0000313" key="7">
    <source>
        <dbReference type="EMBL" id="EKX52511.1"/>
    </source>
</evidence>
<dbReference type="GO" id="GO:0019905">
    <property type="term" value="F:syntaxin binding"/>
    <property type="evidence" value="ECO:0007669"/>
    <property type="project" value="TreeGrafter"/>
</dbReference>
<feature type="compositionally biased region" description="Gly residues" evidence="5">
    <location>
        <begin position="538"/>
        <end position="550"/>
    </location>
</feature>
<proteinExistence type="predicted"/>
<accession>L1JVA4</accession>
<reference evidence="9" key="2">
    <citation type="submission" date="2012-11" db="EMBL/GenBank/DDBJ databases">
        <authorList>
            <person name="Kuo A."/>
            <person name="Curtis B.A."/>
            <person name="Tanifuji G."/>
            <person name="Burki F."/>
            <person name="Gruber A."/>
            <person name="Irimia M."/>
            <person name="Maruyama S."/>
            <person name="Arias M.C."/>
            <person name="Ball S.G."/>
            <person name="Gile G.H."/>
            <person name="Hirakawa Y."/>
            <person name="Hopkins J.F."/>
            <person name="Rensing S.A."/>
            <person name="Schmutz J."/>
            <person name="Symeonidi A."/>
            <person name="Elias M."/>
            <person name="Eveleigh R.J."/>
            <person name="Herman E.K."/>
            <person name="Klute M.J."/>
            <person name="Nakayama T."/>
            <person name="Obornik M."/>
            <person name="Reyes-Prieto A."/>
            <person name="Armbrust E.V."/>
            <person name="Aves S.J."/>
            <person name="Beiko R.G."/>
            <person name="Coutinho P."/>
            <person name="Dacks J.B."/>
            <person name="Durnford D.G."/>
            <person name="Fast N.M."/>
            <person name="Green B.R."/>
            <person name="Grisdale C."/>
            <person name="Hempe F."/>
            <person name="Henrissat B."/>
            <person name="Hoppner M.P."/>
            <person name="Ishida K.-I."/>
            <person name="Kim E."/>
            <person name="Koreny L."/>
            <person name="Kroth P.G."/>
            <person name="Liu Y."/>
            <person name="Malik S.-B."/>
            <person name="Maier U.G."/>
            <person name="McRose D."/>
            <person name="Mock T."/>
            <person name="Neilson J.A."/>
            <person name="Onodera N.T."/>
            <person name="Poole A.M."/>
            <person name="Pritham E.J."/>
            <person name="Richards T.A."/>
            <person name="Rocap G."/>
            <person name="Roy S.W."/>
            <person name="Sarai C."/>
            <person name="Schaack S."/>
            <person name="Shirato S."/>
            <person name="Slamovits C.H."/>
            <person name="Spencer D.F."/>
            <person name="Suzuki S."/>
            <person name="Worden A.Z."/>
            <person name="Zauner S."/>
            <person name="Barry K."/>
            <person name="Bell C."/>
            <person name="Bharti A.K."/>
            <person name="Crow J.A."/>
            <person name="Grimwood J."/>
            <person name="Kramer R."/>
            <person name="Lindquist E."/>
            <person name="Lucas S."/>
            <person name="Salamov A."/>
            <person name="McFadden G.I."/>
            <person name="Lane C.E."/>
            <person name="Keeling P.J."/>
            <person name="Gray M.W."/>
            <person name="Grigoriev I.V."/>
            <person name="Archibald J.M."/>
        </authorList>
    </citation>
    <scope>NUCLEOTIDE SEQUENCE</scope>
    <source>
        <strain evidence="9">CCMP2712</strain>
    </source>
</reference>
<organism evidence="7">
    <name type="scientific">Guillardia theta (strain CCMP2712)</name>
    <name type="common">Cryptophyte</name>
    <dbReference type="NCBI Taxonomy" id="905079"/>
    <lineage>
        <taxon>Eukaryota</taxon>
        <taxon>Cryptophyceae</taxon>
        <taxon>Pyrenomonadales</taxon>
        <taxon>Geminigeraceae</taxon>
        <taxon>Guillardia</taxon>
    </lineage>
</organism>
<feature type="compositionally biased region" description="Pro residues" evidence="5">
    <location>
        <begin position="687"/>
        <end position="698"/>
    </location>
</feature>
<dbReference type="Gene3D" id="2.130.10.10">
    <property type="entry name" value="YVTN repeat-like/Quinoprotein amine dehydrogenase"/>
    <property type="match status" value="1"/>
</dbReference>
<feature type="region of interest" description="Disordered" evidence="5">
    <location>
        <begin position="1066"/>
        <end position="1130"/>
    </location>
</feature>
<dbReference type="AlphaFoldDB" id="L1JVA4"/>
<evidence type="ECO:0000256" key="3">
    <source>
        <dbReference type="PROSITE-ProRule" id="PRU00290"/>
    </source>
</evidence>
<dbReference type="GO" id="GO:0005886">
    <property type="term" value="C:plasma membrane"/>
    <property type="evidence" value="ECO:0007669"/>
    <property type="project" value="TreeGrafter"/>
</dbReference>
<dbReference type="SUPFAM" id="SSF50978">
    <property type="entry name" value="WD40 repeat-like"/>
    <property type="match status" value="1"/>
</dbReference>
<evidence type="ECO:0000256" key="1">
    <source>
        <dbReference type="ARBA" id="ARBA00004496"/>
    </source>
</evidence>
<evidence type="ECO:0000259" key="6">
    <source>
        <dbReference type="PROSITE" id="PS50892"/>
    </source>
</evidence>
<feature type="compositionally biased region" description="Basic and acidic residues" evidence="5">
    <location>
        <begin position="715"/>
        <end position="734"/>
    </location>
</feature>